<reference evidence="12 13" key="1">
    <citation type="submission" date="2016-01" db="EMBL/GenBank/DDBJ databases">
        <title>Whole genome sequencing of Myroides marinus L41.</title>
        <authorList>
            <person name="Hong K.W."/>
        </authorList>
    </citation>
    <scope>NUCLEOTIDE SEQUENCE [LARGE SCALE GENOMIC DNA]</scope>
    <source>
        <strain evidence="12 13">L41</strain>
    </source>
</reference>
<dbReference type="RefSeq" id="WP_038988035.1">
    <property type="nucleotide sequence ID" value="NZ_JWJO01000075.1"/>
</dbReference>
<keyword evidence="7" id="KW-1133">Transmembrane helix</keyword>
<comment type="subcellular location">
    <subcellularLocation>
        <location evidence="1">Membrane</location>
        <topology evidence="1">Single-pass membrane protein</topology>
    </subcellularLocation>
</comment>
<keyword evidence="10" id="KW-0175">Coiled coil</keyword>
<keyword evidence="13" id="KW-1185">Reference proteome</keyword>
<evidence type="ECO:0000256" key="4">
    <source>
        <dbReference type="ARBA" id="ARBA00022741"/>
    </source>
</evidence>
<comment type="caution">
    <text evidence="12">The sequence shown here is derived from an EMBL/GenBank/DDBJ whole genome shotgun (WGS) entry which is preliminary data.</text>
</comment>
<keyword evidence="6" id="KW-0067">ATP-binding</keyword>
<evidence type="ECO:0000313" key="12">
    <source>
        <dbReference type="EMBL" id="KZE82581.1"/>
    </source>
</evidence>
<dbReference type="SUPFAM" id="SSF140931">
    <property type="entry name" value="Fic-like"/>
    <property type="match status" value="1"/>
</dbReference>
<feature type="site" description="Important for autoinhibition of adenylyltransferase activity" evidence="9">
    <location>
        <position position="47"/>
    </location>
</feature>
<evidence type="ECO:0000256" key="7">
    <source>
        <dbReference type="ARBA" id="ARBA00022989"/>
    </source>
</evidence>
<evidence type="ECO:0000256" key="9">
    <source>
        <dbReference type="PIRSR" id="PIRSR640198-3"/>
    </source>
</evidence>
<gene>
    <name evidence="12" type="ORF">AV926_06875</name>
</gene>
<dbReference type="InterPro" id="IPR003812">
    <property type="entry name" value="Fido"/>
</dbReference>
<dbReference type="GO" id="GO:0005524">
    <property type="term" value="F:ATP binding"/>
    <property type="evidence" value="ECO:0007669"/>
    <property type="project" value="UniProtKB-KW"/>
</dbReference>
<dbReference type="AlphaFoldDB" id="A0A161UX56"/>
<evidence type="ECO:0000256" key="8">
    <source>
        <dbReference type="ARBA" id="ARBA00023136"/>
    </source>
</evidence>
<evidence type="ECO:0000256" key="10">
    <source>
        <dbReference type="SAM" id="Coils"/>
    </source>
</evidence>
<dbReference type="Pfam" id="PF02661">
    <property type="entry name" value="Fic"/>
    <property type="match status" value="1"/>
</dbReference>
<dbReference type="PANTHER" id="PTHR13504:SF34">
    <property type="entry name" value="PROTEIN ADENYLYLTRANSFERASE FICD"/>
    <property type="match status" value="1"/>
</dbReference>
<keyword evidence="8" id="KW-0472">Membrane</keyword>
<dbReference type="Gene3D" id="1.10.3290.10">
    <property type="entry name" value="Fido-like domain"/>
    <property type="match status" value="1"/>
</dbReference>
<evidence type="ECO:0000256" key="1">
    <source>
        <dbReference type="ARBA" id="ARBA00004167"/>
    </source>
</evidence>
<accession>A0A161UX56</accession>
<dbReference type="InterPro" id="IPR036597">
    <property type="entry name" value="Fido-like_dom_sf"/>
</dbReference>
<feature type="domain" description="Fido" evidence="11">
    <location>
        <begin position="97"/>
        <end position="249"/>
    </location>
</feature>
<protein>
    <recommendedName>
        <fullName evidence="11">Fido domain-containing protein</fullName>
    </recommendedName>
</protein>
<keyword evidence="3" id="KW-0677">Repeat</keyword>
<dbReference type="Proteomes" id="UP000076630">
    <property type="component" value="Unassembled WGS sequence"/>
</dbReference>
<evidence type="ECO:0000313" key="13">
    <source>
        <dbReference type="Proteomes" id="UP000076630"/>
    </source>
</evidence>
<feature type="coiled-coil region" evidence="10">
    <location>
        <begin position="270"/>
        <end position="297"/>
    </location>
</feature>
<evidence type="ECO:0000256" key="3">
    <source>
        <dbReference type="ARBA" id="ARBA00022737"/>
    </source>
</evidence>
<keyword evidence="5" id="KW-0802">TPR repeat</keyword>
<evidence type="ECO:0000256" key="5">
    <source>
        <dbReference type="ARBA" id="ARBA00022803"/>
    </source>
</evidence>
<name>A0A161UX56_9FLAO</name>
<evidence type="ECO:0000259" key="11">
    <source>
        <dbReference type="PROSITE" id="PS51459"/>
    </source>
</evidence>
<evidence type="ECO:0000256" key="2">
    <source>
        <dbReference type="ARBA" id="ARBA00022692"/>
    </source>
</evidence>
<dbReference type="InterPro" id="IPR040198">
    <property type="entry name" value="Fido_containing"/>
</dbReference>
<dbReference type="OrthoDB" id="9814400at2"/>
<feature type="coiled-coil region" evidence="10">
    <location>
        <begin position="365"/>
        <end position="393"/>
    </location>
</feature>
<organism evidence="12 13">
    <name type="scientific">Myroides marinus</name>
    <dbReference type="NCBI Taxonomy" id="703342"/>
    <lineage>
        <taxon>Bacteria</taxon>
        <taxon>Pseudomonadati</taxon>
        <taxon>Bacteroidota</taxon>
        <taxon>Flavobacteriia</taxon>
        <taxon>Flavobacteriales</taxon>
        <taxon>Flavobacteriaceae</taxon>
        <taxon>Myroides</taxon>
    </lineage>
</organism>
<evidence type="ECO:0000256" key="6">
    <source>
        <dbReference type="ARBA" id="ARBA00022840"/>
    </source>
</evidence>
<keyword evidence="4" id="KW-0547">Nucleotide-binding</keyword>
<sequence length="486" mass="55765">MTYTEVKINIDNLQQEVEARGGLNSEQFVKLSQKYRLECNYFSNSTEGNTLTKEEVRSMIGGIVNVDNKPLKDLMEIKKHDEVLRDMLGGALVEVHLTEKYIKELHAKLMYEESADKKLNLGQWKQMPNEMITYKGDKYPYVGVAEVKAEMKELINRTNAAIDYILKGKKYAPHPIDVALNFHIDFLKISPFEKGNGIVARMLSNQILIAFVYTPFWITDKENKAYNQYIADILCYEGAKDDLFGLIGQQILRSQQMVVDIQEGKSIEESDKFYNQIEMLKRQLKAREEEQSKVKSAEWLEKVFAHSIQPLFKEVEQNVKESFGDLFDDIKGVYTLDIAEEELVESIEEELVSDEIETEEGDAITEQVEEEVVSEEEEQIEATEEEETVLEEEEVSNIIDLENPTIVWDGVEGVQANYSLDGFKLIEGAEAIQVELVYSFTELTYVIELGNGTVFEKEYDQQLESTDIKAISDYTCESIVKEINNL</sequence>
<dbReference type="PANTHER" id="PTHR13504">
    <property type="entry name" value="FIDO DOMAIN-CONTAINING PROTEIN DDB_G0283145"/>
    <property type="match status" value="1"/>
</dbReference>
<dbReference type="GO" id="GO:0016020">
    <property type="term" value="C:membrane"/>
    <property type="evidence" value="ECO:0007669"/>
    <property type="project" value="UniProtKB-SubCell"/>
</dbReference>
<dbReference type="PROSITE" id="PS51459">
    <property type="entry name" value="FIDO"/>
    <property type="match status" value="1"/>
</dbReference>
<proteinExistence type="predicted"/>
<keyword evidence="2" id="KW-0812">Transmembrane</keyword>
<dbReference type="EMBL" id="LQNU01000044">
    <property type="protein sequence ID" value="KZE82581.1"/>
    <property type="molecule type" value="Genomic_DNA"/>
</dbReference>